<proteinExistence type="predicted"/>
<dbReference type="AlphaFoldDB" id="A0A5C4J0E2"/>
<dbReference type="Proteomes" id="UP000309174">
    <property type="component" value="Unassembled WGS sequence"/>
</dbReference>
<feature type="compositionally biased region" description="Basic residues" evidence="1">
    <location>
        <begin position="20"/>
        <end position="35"/>
    </location>
</feature>
<evidence type="ECO:0000256" key="1">
    <source>
        <dbReference type="SAM" id="MobiDB-lite"/>
    </source>
</evidence>
<keyword evidence="3" id="KW-1185">Reference proteome</keyword>
<organism evidence="2 3">
    <name type="scientific">Actinomadura soli</name>
    <dbReference type="NCBI Taxonomy" id="2508997"/>
    <lineage>
        <taxon>Bacteria</taxon>
        <taxon>Bacillati</taxon>
        <taxon>Actinomycetota</taxon>
        <taxon>Actinomycetes</taxon>
        <taxon>Streptosporangiales</taxon>
        <taxon>Thermomonosporaceae</taxon>
        <taxon>Actinomadura</taxon>
    </lineage>
</organism>
<sequence>MAADAGEDGGEFGAEDGRRQLGRGHAHSWTKPFGHRHLRMDCAEQADTPPEQQELAWRRFTTAGAD</sequence>
<evidence type="ECO:0000313" key="2">
    <source>
        <dbReference type="EMBL" id="TMQ90108.1"/>
    </source>
</evidence>
<name>A0A5C4J0E2_9ACTN</name>
<feature type="compositionally biased region" description="Acidic residues" evidence="1">
    <location>
        <begin position="1"/>
        <end position="14"/>
    </location>
</feature>
<reference evidence="2 3" key="1">
    <citation type="submission" date="2019-05" db="EMBL/GenBank/DDBJ databases">
        <title>Draft genome sequence of Actinomadura sp. 14C53.</title>
        <authorList>
            <person name="Saricaoglu S."/>
            <person name="Isik K."/>
        </authorList>
    </citation>
    <scope>NUCLEOTIDE SEQUENCE [LARGE SCALE GENOMIC DNA]</scope>
    <source>
        <strain evidence="2 3">14C53</strain>
    </source>
</reference>
<evidence type="ECO:0000313" key="3">
    <source>
        <dbReference type="Proteomes" id="UP000309174"/>
    </source>
</evidence>
<dbReference type="EMBL" id="VCKW01000326">
    <property type="protein sequence ID" value="TMQ90108.1"/>
    <property type="molecule type" value="Genomic_DNA"/>
</dbReference>
<gene>
    <name evidence="2" type="ORF">ETD83_36895</name>
</gene>
<comment type="caution">
    <text evidence="2">The sequence shown here is derived from an EMBL/GenBank/DDBJ whole genome shotgun (WGS) entry which is preliminary data.</text>
</comment>
<accession>A0A5C4J0E2</accession>
<dbReference type="RefSeq" id="WP_138649843.1">
    <property type="nucleotide sequence ID" value="NZ_VCKW01000326.1"/>
</dbReference>
<protein>
    <submittedName>
        <fullName evidence="2">Uncharacterized protein</fullName>
    </submittedName>
</protein>
<dbReference type="OrthoDB" id="9783504at2"/>
<feature type="region of interest" description="Disordered" evidence="1">
    <location>
        <begin position="1"/>
        <end position="35"/>
    </location>
</feature>